<reference evidence="2" key="3">
    <citation type="submission" date="2025-09" db="UniProtKB">
        <authorList>
            <consortium name="Ensembl"/>
        </authorList>
    </citation>
    <scope>IDENTIFICATION</scope>
</reference>
<keyword evidence="3" id="KW-1185">Reference proteome</keyword>
<evidence type="ECO:0000313" key="3">
    <source>
        <dbReference type="Proteomes" id="UP000007875"/>
    </source>
</evidence>
<sequence>MGDSSLIVSTMLSPFSIFFFFFFFFFWGVSTSMSSAVSLLSSFTRSSSTGCAFYSSFLLYSPRDSCVANSQEHISLFHAWYIRLKESFEVLMHNSLRNRVHIVQGICARFKGQK</sequence>
<reference evidence="3" key="1">
    <citation type="submission" date="2003-08" db="EMBL/GenBank/DDBJ databases">
        <authorList>
            <person name="Birren B."/>
            <person name="Nusbaum C."/>
            <person name="Abebe A."/>
            <person name="Abouelleil A."/>
            <person name="Adekoya E."/>
            <person name="Ait-zahra M."/>
            <person name="Allen N."/>
            <person name="Allen T."/>
            <person name="An P."/>
            <person name="Anderson M."/>
            <person name="Anderson S."/>
            <person name="Arachchi H."/>
            <person name="Armbruster J."/>
            <person name="Bachantsang P."/>
            <person name="Baldwin J."/>
            <person name="Barry A."/>
            <person name="Bayul T."/>
            <person name="Blitshsteyn B."/>
            <person name="Bloom T."/>
            <person name="Blye J."/>
            <person name="Boguslavskiy L."/>
            <person name="Borowsky M."/>
            <person name="Boukhgalter B."/>
            <person name="Brunache A."/>
            <person name="Butler J."/>
            <person name="Calixte N."/>
            <person name="Calvo S."/>
            <person name="Camarata J."/>
            <person name="Campo K."/>
            <person name="Chang J."/>
            <person name="Cheshatsang Y."/>
            <person name="Citroen M."/>
            <person name="Collymore A."/>
            <person name="Considine T."/>
            <person name="Cook A."/>
            <person name="Cooke P."/>
            <person name="Corum B."/>
            <person name="Cuomo C."/>
            <person name="David R."/>
            <person name="Dawoe T."/>
            <person name="Degray S."/>
            <person name="Dodge S."/>
            <person name="Dooley K."/>
            <person name="Dorje P."/>
            <person name="Dorjee K."/>
            <person name="Dorris L."/>
            <person name="Duffey N."/>
            <person name="Dupes A."/>
            <person name="Elkins T."/>
            <person name="Engels R."/>
            <person name="Erickson J."/>
            <person name="Farina A."/>
            <person name="Faro S."/>
            <person name="Ferreira P."/>
            <person name="Fischer H."/>
            <person name="Fitzgerald M."/>
            <person name="Foley K."/>
            <person name="Gage D."/>
            <person name="Galagan J."/>
            <person name="Gearin G."/>
            <person name="Gnerre S."/>
            <person name="Gnirke A."/>
            <person name="Goyette A."/>
            <person name="Graham J."/>
            <person name="Grandbois E."/>
            <person name="Gyaltsen K."/>
            <person name="Hafez N."/>
            <person name="Hagopian D."/>
            <person name="Hagos B."/>
            <person name="Hall J."/>
            <person name="Hatcher B."/>
            <person name="Heller A."/>
            <person name="Higgins H."/>
            <person name="Honan T."/>
            <person name="Horn A."/>
            <person name="Houde N."/>
            <person name="Hughes L."/>
            <person name="Hulme W."/>
            <person name="Husby E."/>
            <person name="Iliev I."/>
            <person name="Jaffe D."/>
            <person name="Jones C."/>
            <person name="Kamal M."/>
            <person name="Kamat A."/>
            <person name="Kamvysselis M."/>
            <person name="Karlsson E."/>
            <person name="Kells C."/>
            <person name="Kieu A."/>
            <person name="Kisner P."/>
            <person name="Kodira C."/>
            <person name="Kulbokas E."/>
            <person name="Labutti K."/>
            <person name="Lama D."/>
            <person name="Landers T."/>
            <person name="Leger J."/>
            <person name="Levine S."/>
            <person name="Lewis D."/>
            <person name="Lewis T."/>
            <person name="Lindblad-toh K."/>
            <person name="Liu X."/>
            <person name="Lokyitsang T."/>
            <person name="Lokyitsang Y."/>
            <person name="Lucien O."/>
            <person name="Lui A."/>
            <person name="Ma L.J."/>
            <person name="Mabbitt R."/>
            <person name="Macdonald J."/>
            <person name="Maclean C."/>
            <person name="Major J."/>
            <person name="Manning J."/>
            <person name="Marabella R."/>
            <person name="Maru K."/>
            <person name="Matthews C."/>
            <person name="Mauceli E."/>
            <person name="Mccarthy M."/>
            <person name="Mcdonough S."/>
            <person name="Mcghee T."/>
            <person name="Meldrim J."/>
            <person name="Meneus L."/>
            <person name="Mesirov J."/>
            <person name="Mihalev A."/>
            <person name="Mihova T."/>
            <person name="Mikkelsen T."/>
            <person name="Mlenga V."/>
            <person name="Moru K."/>
            <person name="Mozes J."/>
            <person name="Mulrain L."/>
            <person name="Munson G."/>
            <person name="Naylor J."/>
            <person name="Newes C."/>
            <person name="Nguyen C."/>
            <person name="Nguyen N."/>
            <person name="Nguyen T."/>
            <person name="Nicol R."/>
            <person name="Nielsen C."/>
            <person name="Nizzari M."/>
            <person name="Norbu C."/>
            <person name="Norbu N."/>
            <person name="O'donnell P."/>
            <person name="Okoawo O."/>
            <person name="O'leary S."/>
            <person name="Omotosho B."/>
            <person name="O'neill K."/>
            <person name="Osman S."/>
            <person name="Parker S."/>
            <person name="Perrin D."/>
            <person name="Phunkhang P."/>
            <person name="Piqani B."/>
            <person name="Purcell S."/>
            <person name="Rachupka T."/>
            <person name="Ramasamy U."/>
            <person name="Rameau R."/>
            <person name="Ray V."/>
            <person name="Raymond C."/>
            <person name="Retta R."/>
            <person name="Richardson S."/>
            <person name="Rise C."/>
            <person name="Rodriguez J."/>
            <person name="Rogers J."/>
            <person name="Rogov P."/>
            <person name="Rutman M."/>
            <person name="Schupbach R."/>
            <person name="Seaman C."/>
            <person name="Settipalli S."/>
            <person name="Sharpe T."/>
            <person name="Sheridan J."/>
            <person name="Sherpa N."/>
            <person name="Shi J."/>
            <person name="Smirnov S."/>
            <person name="Smith C."/>
            <person name="Sougnez C."/>
            <person name="Spencer B."/>
            <person name="Stalker J."/>
            <person name="Stange-thomann N."/>
            <person name="Stavropoulos S."/>
            <person name="Stetson K."/>
            <person name="Stone C."/>
            <person name="Stone S."/>
            <person name="Stubbs M."/>
            <person name="Talamas J."/>
            <person name="Tchuinga P."/>
            <person name="Tenzing P."/>
            <person name="Tesfaye S."/>
            <person name="Theodore J."/>
            <person name="Thoulutsang Y."/>
            <person name="Topham K."/>
            <person name="Towey S."/>
            <person name="Tsamla T."/>
            <person name="Tsomo N."/>
            <person name="Vallee D."/>
            <person name="Vassiliev H."/>
            <person name="Venkataraman V."/>
            <person name="Vinson J."/>
            <person name="Vo A."/>
            <person name="Wade C."/>
            <person name="Wang S."/>
            <person name="Wangchuk T."/>
            <person name="Wangdi T."/>
            <person name="Whittaker C."/>
            <person name="Wilkinson J."/>
            <person name="Wu Y."/>
            <person name="Wyman D."/>
            <person name="Yadav S."/>
            <person name="Yang S."/>
            <person name="Yang X."/>
            <person name="Yeager S."/>
            <person name="Yee E."/>
            <person name="Young G."/>
            <person name="Zainoun J."/>
            <person name="Zembeck L."/>
            <person name="Zimmer A."/>
            <person name="Zody M."/>
            <person name="Lander E."/>
        </authorList>
    </citation>
    <scope>NUCLEOTIDE SEQUENCE [LARGE SCALE GENOMIC DNA]</scope>
</reference>
<protein>
    <submittedName>
        <fullName evidence="2">Uncharacterized protein</fullName>
    </submittedName>
</protein>
<keyword evidence="1" id="KW-1133">Transmembrane helix</keyword>
<evidence type="ECO:0000256" key="1">
    <source>
        <dbReference type="SAM" id="Phobius"/>
    </source>
</evidence>
<dbReference type="AlphaFoldDB" id="H2YGM9"/>
<dbReference type="HOGENOM" id="CLU_2120242_0_0_1"/>
<accession>H2YGM9</accession>
<dbReference type="InParanoid" id="H2YGM9"/>
<reference evidence="2" key="2">
    <citation type="submission" date="2025-08" db="UniProtKB">
        <authorList>
            <consortium name="Ensembl"/>
        </authorList>
    </citation>
    <scope>IDENTIFICATION</scope>
</reference>
<evidence type="ECO:0000313" key="2">
    <source>
        <dbReference type="Ensembl" id="ENSCSAVP00000004478.1"/>
    </source>
</evidence>
<proteinExistence type="predicted"/>
<organism evidence="2 3">
    <name type="scientific">Ciona savignyi</name>
    <name type="common">Pacific transparent sea squirt</name>
    <dbReference type="NCBI Taxonomy" id="51511"/>
    <lineage>
        <taxon>Eukaryota</taxon>
        <taxon>Metazoa</taxon>
        <taxon>Chordata</taxon>
        <taxon>Tunicata</taxon>
        <taxon>Ascidiacea</taxon>
        <taxon>Phlebobranchia</taxon>
        <taxon>Cionidae</taxon>
        <taxon>Ciona</taxon>
    </lineage>
</organism>
<feature type="transmembrane region" description="Helical" evidence="1">
    <location>
        <begin position="6"/>
        <end position="29"/>
    </location>
</feature>
<keyword evidence="1" id="KW-0472">Membrane</keyword>
<name>H2YGM9_CIOSA</name>
<dbReference type="Proteomes" id="UP000007875">
    <property type="component" value="Unassembled WGS sequence"/>
</dbReference>
<dbReference type="Ensembl" id="ENSCSAVT00000004543.1">
    <property type="protein sequence ID" value="ENSCSAVP00000004478.1"/>
    <property type="gene ID" value="ENSCSAVG00000002653.1"/>
</dbReference>
<keyword evidence="1" id="KW-0812">Transmembrane</keyword>